<keyword evidence="4" id="KW-1185">Reference proteome</keyword>
<dbReference type="RefSeq" id="WP_425351260.1">
    <property type="nucleotide sequence ID" value="NZ_JAHBRY010000002.1"/>
</dbReference>
<reference evidence="3 4" key="1">
    <citation type="submission" date="2018-05" db="EMBL/GenBank/DDBJ databases">
        <title>Genomic Encyclopedia of Type Strains, Phase IV (KMG-IV): sequencing the most valuable type-strain genomes for metagenomic binning, comparative biology and taxonomic classification.</title>
        <authorList>
            <person name="Goeker M."/>
        </authorList>
    </citation>
    <scope>NUCLEOTIDE SEQUENCE [LARGE SCALE GENOMIC DNA]</scope>
    <source>
        <strain evidence="3 4">DSM 6462</strain>
    </source>
</reference>
<keyword evidence="2" id="KW-0732">Signal</keyword>
<name>A0A2V3TYD7_9HYPH</name>
<comment type="caution">
    <text evidence="3">The sequence shown here is derived from an EMBL/GenBank/DDBJ whole genome shotgun (WGS) entry which is preliminary data.</text>
</comment>
<evidence type="ECO:0000256" key="1">
    <source>
        <dbReference type="ARBA" id="ARBA00022764"/>
    </source>
</evidence>
<evidence type="ECO:0000313" key="3">
    <source>
        <dbReference type="EMBL" id="PXW54081.1"/>
    </source>
</evidence>
<gene>
    <name evidence="3" type="ORF">C7450_112110</name>
</gene>
<proteinExistence type="predicted"/>
<protein>
    <submittedName>
        <fullName evidence="3">Carbohydrate ABC transporter substrate-binding protein (CUT1 family)</fullName>
    </submittedName>
</protein>
<sequence length="437" mass="46729">MTFTRRLSPAARLMGAGIVAGALLGPMVPASAQQQDVVFLSTQLRPIEEAQKVRSVILKGFPGKVTYLVEEPPAFDVRMKAEGQAGKRTISLAGALHGELQPLVASGDLTPIDDIAAKLKDRGIPASLMDLGKLGTQQQMYIPWMQATYIMVANKKALPYLPAGADINALTYDQLEAWGKAITEKTGKRLIGFPAGPKGLMPRFYQGYLYPSFTGGVVTPFQSAEAQAMWAKFKGLWQYVNPNSTSYDFMQEPLMAEEVWVAFDHVARVKDALTQAPEEFVTFPAPAGPKGRGYMPVIAGLAVPKNAPDAAGAAALIDFISKPETQVKTAAEVGFFPVVKATLPADLSPGIKLIAEGVDKTQNAKDALPALLPVGLGDKGGEFNKVYSDTFQRIVLRGEDIKTVLAAQASVLKGLMEATKAPCWAPDKPSQGACPVN</sequence>
<dbReference type="InterPro" id="IPR006059">
    <property type="entry name" value="SBP"/>
</dbReference>
<dbReference type="Pfam" id="PF01547">
    <property type="entry name" value="SBP_bac_1"/>
    <property type="match status" value="1"/>
</dbReference>
<evidence type="ECO:0000256" key="2">
    <source>
        <dbReference type="SAM" id="SignalP"/>
    </source>
</evidence>
<keyword evidence="1" id="KW-0574">Periplasm</keyword>
<feature type="signal peptide" evidence="2">
    <location>
        <begin position="1"/>
        <end position="32"/>
    </location>
</feature>
<dbReference type="Proteomes" id="UP000248021">
    <property type="component" value="Unassembled WGS sequence"/>
</dbReference>
<organism evidence="3 4">
    <name type="scientific">Chelatococcus asaccharovorans</name>
    <dbReference type="NCBI Taxonomy" id="28210"/>
    <lineage>
        <taxon>Bacteria</taxon>
        <taxon>Pseudomonadati</taxon>
        <taxon>Pseudomonadota</taxon>
        <taxon>Alphaproteobacteria</taxon>
        <taxon>Hyphomicrobiales</taxon>
        <taxon>Chelatococcaceae</taxon>
        <taxon>Chelatococcus</taxon>
    </lineage>
</organism>
<feature type="chain" id="PRO_5016123165" evidence="2">
    <location>
        <begin position="33"/>
        <end position="437"/>
    </location>
</feature>
<evidence type="ECO:0000313" key="4">
    <source>
        <dbReference type="Proteomes" id="UP000248021"/>
    </source>
</evidence>
<accession>A0A2V3TYD7</accession>
<dbReference type="EMBL" id="QJJK01000012">
    <property type="protein sequence ID" value="PXW54081.1"/>
    <property type="molecule type" value="Genomic_DNA"/>
</dbReference>
<dbReference type="Gene3D" id="3.40.190.10">
    <property type="entry name" value="Periplasmic binding protein-like II"/>
    <property type="match status" value="1"/>
</dbReference>
<dbReference type="AlphaFoldDB" id="A0A2V3TYD7"/>
<dbReference type="SUPFAM" id="SSF53850">
    <property type="entry name" value="Periplasmic binding protein-like II"/>
    <property type="match status" value="1"/>
</dbReference>